<proteinExistence type="predicted"/>
<dbReference type="EMBL" id="BKCJ011076543">
    <property type="protein sequence ID" value="GFC80746.1"/>
    <property type="molecule type" value="Genomic_DNA"/>
</dbReference>
<name>A0A699R598_TANCI</name>
<evidence type="ECO:0000256" key="1">
    <source>
        <dbReference type="SAM" id="MobiDB-lite"/>
    </source>
</evidence>
<dbReference type="AlphaFoldDB" id="A0A699R598"/>
<evidence type="ECO:0000313" key="2">
    <source>
        <dbReference type="EMBL" id="GFC80746.1"/>
    </source>
</evidence>
<feature type="region of interest" description="Disordered" evidence="1">
    <location>
        <begin position="45"/>
        <end position="91"/>
    </location>
</feature>
<sequence length="154" mass="17235">SCMITCHEFILVKILNLSYFSCGFYNASHESDDLTPIDLSKLYDPKTGNTSKAAGKRKRVTGSHGEDSRQRTQKVPHQASKVVGDASTPLDVDSDPNIHGRGSLFLHFIKPGILLMPSEKGKSRRIGLVLSWRRIGQVNGLHNEYNRLMLEEKK</sequence>
<comment type="caution">
    <text evidence="2">The sequence shown here is derived from an EMBL/GenBank/DDBJ whole genome shotgun (WGS) entry which is preliminary data.</text>
</comment>
<feature type="non-terminal residue" evidence="2">
    <location>
        <position position="1"/>
    </location>
</feature>
<accession>A0A699R598</accession>
<protein>
    <submittedName>
        <fullName evidence="2">Uncharacterized protein</fullName>
    </submittedName>
</protein>
<reference evidence="2" key="1">
    <citation type="journal article" date="2019" name="Sci. Rep.">
        <title>Draft genome of Tanacetum cinerariifolium, the natural source of mosquito coil.</title>
        <authorList>
            <person name="Yamashiro T."/>
            <person name="Shiraishi A."/>
            <person name="Satake H."/>
            <person name="Nakayama K."/>
        </authorList>
    </citation>
    <scope>NUCLEOTIDE SEQUENCE</scope>
</reference>
<organism evidence="2">
    <name type="scientific">Tanacetum cinerariifolium</name>
    <name type="common">Dalmatian daisy</name>
    <name type="synonym">Chrysanthemum cinerariifolium</name>
    <dbReference type="NCBI Taxonomy" id="118510"/>
    <lineage>
        <taxon>Eukaryota</taxon>
        <taxon>Viridiplantae</taxon>
        <taxon>Streptophyta</taxon>
        <taxon>Embryophyta</taxon>
        <taxon>Tracheophyta</taxon>
        <taxon>Spermatophyta</taxon>
        <taxon>Magnoliopsida</taxon>
        <taxon>eudicotyledons</taxon>
        <taxon>Gunneridae</taxon>
        <taxon>Pentapetalae</taxon>
        <taxon>asterids</taxon>
        <taxon>campanulids</taxon>
        <taxon>Asterales</taxon>
        <taxon>Asteraceae</taxon>
        <taxon>Asteroideae</taxon>
        <taxon>Anthemideae</taxon>
        <taxon>Anthemidinae</taxon>
        <taxon>Tanacetum</taxon>
    </lineage>
</organism>
<gene>
    <name evidence="2" type="ORF">Tci_852716</name>
</gene>